<evidence type="ECO:0000313" key="2">
    <source>
        <dbReference type="EMBL" id="RMJ14122.1"/>
    </source>
</evidence>
<gene>
    <name evidence="2" type="ORF">CDV36_006217</name>
</gene>
<feature type="region of interest" description="Disordered" evidence="1">
    <location>
        <begin position="281"/>
        <end position="337"/>
    </location>
</feature>
<organism evidence="2 3">
    <name type="scientific">Fusarium kuroshium</name>
    <dbReference type="NCBI Taxonomy" id="2010991"/>
    <lineage>
        <taxon>Eukaryota</taxon>
        <taxon>Fungi</taxon>
        <taxon>Dikarya</taxon>
        <taxon>Ascomycota</taxon>
        <taxon>Pezizomycotina</taxon>
        <taxon>Sordariomycetes</taxon>
        <taxon>Hypocreomycetidae</taxon>
        <taxon>Hypocreales</taxon>
        <taxon>Nectriaceae</taxon>
        <taxon>Fusarium</taxon>
        <taxon>Fusarium solani species complex</taxon>
    </lineage>
</organism>
<reference evidence="2 3" key="1">
    <citation type="submission" date="2017-06" db="EMBL/GenBank/DDBJ databases">
        <title>Comparative genomic analysis of Ambrosia Fusariam Clade fungi.</title>
        <authorList>
            <person name="Stajich J.E."/>
            <person name="Carrillo J."/>
            <person name="Kijimoto T."/>
            <person name="Eskalen A."/>
            <person name="O'Donnell K."/>
            <person name="Kasson M."/>
        </authorList>
    </citation>
    <scope>NUCLEOTIDE SEQUENCE [LARGE SCALE GENOMIC DNA]</scope>
    <source>
        <strain evidence="2">UCR3666</strain>
    </source>
</reference>
<protein>
    <submittedName>
        <fullName evidence="2">Uncharacterized protein</fullName>
    </submittedName>
</protein>
<feature type="region of interest" description="Disordered" evidence="1">
    <location>
        <begin position="1008"/>
        <end position="1039"/>
    </location>
</feature>
<feature type="compositionally biased region" description="Polar residues" evidence="1">
    <location>
        <begin position="7"/>
        <end position="21"/>
    </location>
</feature>
<proteinExistence type="predicted"/>
<name>A0A3M2SA74_9HYPO</name>
<comment type="caution">
    <text evidence="2">The sequence shown here is derived from an EMBL/GenBank/DDBJ whole genome shotgun (WGS) entry which is preliminary data.</text>
</comment>
<feature type="compositionally biased region" description="Basic and acidic residues" evidence="1">
    <location>
        <begin position="1010"/>
        <end position="1022"/>
    </location>
</feature>
<dbReference type="STRING" id="2010991.A0A3M2SA74"/>
<accession>A0A3M2SA74</accession>
<feature type="region of interest" description="Disordered" evidence="1">
    <location>
        <begin position="1"/>
        <end position="47"/>
    </location>
</feature>
<dbReference type="EMBL" id="NKUJ01000092">
    <property type="protein sequence ID" value="RMJ14122.1"/>
    <property type="molecule type" value="Genomic_DNA"/>
</dbReference>
<evidence type="ECO:0000256" key="1">
    <source>
        <dbReference type="SAM" id="MobiDB-lite"/>
    </source>
</evidence>
<dbReference type="OrthoDB" id="5103128at2759"/>
<keyword evidence="3" id="KW-1185">Reference proteome</keyword>
<sequence length="1189" mass="134277">MQGPDWSETSSSDMQSNAGSSAQAEAEAEDVDVEMTSPPSDSQPDDDVRRLVDEYLAEHGDEILPLKPEDIRSMLPSETMNSFALRALVESMTIQAWGQGSRHVRGQDGAEPILQLLEHMPRQPDKFDLEYAVQHLKPETDGSQRIVELIGAQMDKARGLVIFLIGPSNCEVALIGTSDGNRFLQGYLRDIRQRIPPHERCPWTFKEYNVQISGEEIGPWTCSRESELGLVLAGAFLDCLLYGFESLSDRDMGREAYDTTKISHDCLRHFLPGLHLPLGAEEEEEDGDGNNGHQVDDEEEYSSDSDDSDDSDEEEDDSDGEDNDQIENANDCDGDNITKDEEEQFEKFDFDKIMGNMSMIDMEDKDDVEKRIKRAITPLERKCMELSREIEEMIISALPTNEKVVNDMENDADIKRFVETYRQHVRTLIKSLAQFMLAAVSHDELPPCMRGWFVYIMANATEECRERLLNLLTHPSIQLLAIQYLLGQPVWWPSMFDSIKHRIDLAKSKESDDAVTAYIAVGHLSEAIHYLYNGSGTSLSPTTPLIGEAARMAGHNKVLALSLEEMVRRRRALETSLDKSILMAHTLLARSKEHFFLPSQRYPVDTRDPTDPVPGTCAALALYAENLNAILFSSCAVNHVPRSASAEPFIRISHLFIKKLRGAGLPDSPWNGANVVLPISQVPRAMWKLMKANLRVEIASAFNDKLRQYFAEEGKATLRRSVCLAMLDSEDLPLAEPYVKALRLLYADILTEHGLKYRTYHEDKTLRLIILWVAIIHEVESCSLVTPPDEDDEDDEHYDRYHFEDDTLDWVNVSVKAREIAPFDLRDDYSEDDCRKLYNAGKSKFFNRNVLLRSNWNRLRHGIPKKISKSSSMMRHPVFIKARIRHICQVFVYQHMDIGGLIRESPIQVAQGAWEDAALEALINGELFRACKLLEGGLTLAVANKWERLEELDSEWAGPRNSSVTVITDVKAQQGLRHWDPNSLPTDHDDNDDKLQRLLDSHTKPAKVFQAKERASQHRSEAKAAAASATKDSEVDSDDEDDAFELWDRDYEPLKTRLFAVKKARARRPSQGRSAPSKAKATNAVRRVPPNTGTCSQCGAVSSNLSEHKKNCRGRCHRCDNGACITDPHGPACLSCKAKGYKACKYPKKPKKEQTVLCHQCKRSLNEVSAVQGHSWQPRMCWVFTSAFD</sequence>
<dbReference type="Proteomes" id="UP000277212">
    <property type="component" value="Unassembled WGS sequence"/>
</dbReference>
<feature type="region of interest" description="Disordered" evidence="1">
    <location>
        <begin position="1063"/>
        <end position="1084"/>
    </location>
</feature>
<feature type="compositionally biased region" description="Acidic residues" evidence="1">
    <location>
        <begin position="296"/>
        <end position="337"/>
    </location>
</feature>
<evidence type="ECO:0000313" key="3">
    <source>
        <dbReference type="Proteomes" id="UP000277212"/>
    </source>
</evidence>
<dbReference type="AlphaFoldDB" id="A0A3M2SA74"/>